<dbReference type="RefSeq" id="XP_008874415.1">
    <property type="nucleotide sequence ID" value="XM_008876193.1"/>
</dbReference>
<dbReference type="PANTHER" id="PTHR43102">
    <property type="entry name" value="SLR1143 PROTEIN"/>
    <property type="match status" value="1"/>
</dbReference>
<dbReference type="InterPro" id="IPR000306">
    <property type="entry name" value="Znf_FYVE"/>
</dbReference>
<dbReference type="Pfam" id="PF01363">
    <property type="entry name" value="FYVE"/>
    <property type="match status" value="1"/>
</dbReference>
<feature type="compositionally biased region" description="Low complexity" evidence="5">
    <location>
        <begin position="557"/>
        <end position="574"/>
    </location>
</feature>
<dbReference type="InterPro" id="IPR017455">
    <property type="entry name" value="Znf_FYVE-rel"/>
</dbReference>
<dbReference type="STRING" id="157072.A0A024TT27"/>
<evidence type="ECO:0000256" key="2">
    <source>
        <dbReference type="ARBA" id="ARBA00022771"/>
    </source>
</evidence>
<feature type="domain" description="FYVE-type" evidence="6">
    <location>
        <begin position="285"/>
        <end position="353"/>
    </location>
</feature>
<protein>
    <recommendedName>
        <fullName evidence="6">FYVE-type domain-containing protein</fullName>
    </recommendedName>
</protein>
<dbReference type="SMART" id="SM00064">
    <property type="entry name" value="FYVE"/>
    <property type="match status" value="1"/>
</dbReference>
<dbReference type="EMBL" id="KI913974">
    <property type="protein sequence ID" value="ETV97169.1"/>
    <property type="molecule type" value="Genomic_DNA"/>
</dbReference>
<feature type="region of interest" description="Disordered" evidence="5">
    <location>
        <begin position="449"/>
        <end position="489"/>
    </location>
</feature>
<dbReference type="PANTHER" id="PTHR43102:SF2">
    <property type="entry name" value="GAF DOMAIN-CONTAINING PROTEIN"/>
    <property type="match status" value="1"/>
</dbReference>
<dbReference type="SMART" id="SM00897">
    <property type="entry name" value="FIST"/>
    <property type="match status" value="1"/>
</dbReference>
<feature type="compositionally biased region" description="Basic and acidic residues" evidence="5">
    <location>
        <begin position="522"/>
        <end position="535"/>
    </location>
</feature>
<evidence type="ECO:0000313" key="7">
    <source>
        <dbReference type="EMBL" id="ETV97169.1"/>
    </source>
</evidence>
<evidence type="ECO:0000256" key="4">
    <source>
        <dbReference type="PROSITE-ProRule" id="PRU00091"/>
    </source>
</evidence>
<dbReference type="InterPro" id="IPR011011">
    <property type="entry name" value="Znf_FYVE_PHD"/>
</dbReference>
<dbReference type="Gene3D" id="3.30.40.10">
    <property type="entry name" value="Zinc/RING finger domain, C3HC4 (zinc finger)"/>
    <property type="match status" value="1"/>
</dbReference>
<evidence type="ECO:0000256" key="3">
    <source>
        <dbReference type="ARBA" id="ARBA00022833"/>
    </source>
</evidence>
<dbReference type="VEuPathDB" id="FungiDB:H310_09967"/>
<dbReference type="SMART" id="SM01204">
    <property type="entry name" value="FIST_C"/>
    <property type="match status" value="1"/>
</dbReference>
<dbReference type="GeneID" id="20087017"/>
<dbReference type="InterPro" id="IPR013083">
    <property type="entry name" value="Znf_RING/FYVE/PHD"/>
</dbReference>
<feature type="compositionally biased region" description="Pro residues" evidence="5">
    <location>
        <begin position="539"/>
        <end position="556"/>
    </location>
</feature>
<evidence type="ECO:0000259" key="6">
    <source>
        <dbReference type="PROSITE" id="PS50178"/>
    </source>
</evidence>
<dbReference type="Pfam" id="PF10442">
    <property type="entry name" value="FIST_C"/>
    <property type="match status" value="1"/>
</dbReference>
<keyword evidence="1" id="KW-0479">Metal-binding</keyword>
<organism evidence="7">
    <name type="scientific">Aphanomyces invadans</name>
    <dbReference type="NCBI Taxonomy" id="157072"/>
    <lineage>
        <taxon>Eukaryota</taxon>
        <taxon>Sar</taxon>
        <taxon>Stramenopiles</taxon>
        <taxon>Oomycota</taxon>
        <taxon>Saprolegniomycetes</taxon>
        <taxon>Saprolegniales</taxon>
        <taxon>Verrucalvaceae</taxon>
        <taxon>Aphanomyces</taxon>
    </lineage>
</organism>
<feature type="compositionally biased region" description="Polar residues" evidence="5">
    <location>
        <begin position="469"/>
        <end position="489"/>
    </location>
</feature>
<dbReference type="SUPFAM" id="SSF57903">
    <property type="entry name" value="FYVE/PHD zinc finger"/>
    <property type="match status" value="1"/>
</dbReference>
<keyword evidence="2 4" id="KW-0863">Zinc-finger</keyword>
<gene>
    <name evidence="7" type="ORF">H310_09967</name>
</gene>
<proteinExistence type="predicted"/>
<accession>A0A024TT27</accession>
<reference evidence="7" key="1">
    <citation type="submission" date="2013-12" db="EMBL/GenBank/DDBJ databases">
        <title>The Genome Sequence of Aphanomyces invadans NJM9701.</title>
        <authorList>
            <consortium name="The Broad Institute Genomics Platform"/>
            <person name="Russ C."/>
            <person name="Tyler B."/>
            <person name="van West P."/>
            <person name="Dieguez-Uribeondo J."/>
            <person name="Young S.K."/>
            <person name="Zeng Q."/>
            <person name="Gargeya S."/>
            <person name="Fitzgerald M."/>
            <person name="Abouelleil A."/>
            <person name="Alvarado L."/>
            <person name="Chapman S.B."/>
            <person name="Gainer-Dewar J."/>
            <person name="Goldberg J."/>
            <person name="Griggs A."/>
            <person name="Gujja S."/>
            <person name="Hansen M."/>
            <person name="Howarth C."/>
            <person name="Imamovic A."/>
            <person name="Ireland A."/>
            <person name="Larimer J."/>
            <person name="McCowan C."/>
            <person name="Murphy C."/>
            <person name="Pearson M."/>
            <person name="Poon T.W."/>
            <person name="Priest M."/>
            <person name="Roberts A."/>
            <person name="Saif S."/>
            <person name="Shea T."/>
            <person name="Sykes S."/>
            <person name="Wortman J."/>
            <person name="Nusbaum C."/>
            <person name="Birren B."/>
        </authorList>
    </citation>
    <scope>NUCLEOTIDE SEQUENCE [LARGE SCALE GENOMIC DNA]</scope>
    <source>
        <strain evidence="7">NJM9701</strain>
    </source>
</reference>
<feature type="region of interest" description="Disordered" evidence="5">
    <location>
        <begin position="507"/>
        <end position="657"/>
    </location>
</feature>
<dbReference type="InterPro" id="IPR013702">
    <property type="entry name" value="FIST_domain_N"/>
</dbReference>
<dbReference type="PROSITE" id="PS50178">
    <property type="entry name" value="ZF_FYVE"/>
    <property type="match status" value="1"/>
</dbReference>
<dbReference type="GO" id="GO:0008270">
    <property type="term" value="F:zinc ion binding"/>
    <property type="evidence" value="ECO:0007669"/>
    <property type="project" value="UniProtKB-KW"/>
</dbReference>
<evidence type="ECO:0000256" key="1">
    <source>
        <dbReference type="ARBA" id="ARBA00022723"/>
    </source>
</evidence>
<keyword evidence="3" id="KW-0862">Zinc</keyword>
<dbReference type="AlphaFoldDB" id="A0A024TT27"/>
<sequence>MPTANKHDNGHYAAYAERRANSSMQMLADATTGMSMWVDIGTKEDVSLSKTASDWKVFCANRATTTIDSTLHYVVQRIFQATESSNYRELMRTMWGDSYLDARVIEVIGSDPETAASMAAVTPQSRSIPSVFHKTHKRTSIKWFTTLGKSKLSKAVEFHLVEFVGLVYDSQNSIQAIYIYQESMGKADNAPLPHQTQVSTTYDRVRVDGLLMKFEALELPSGGEYVIMSLALQRQPSLLDFGFKNPAEDLVFRFAKGFRAGLRRVPTVLPTSSLQFADTTSWVRDQDRPACSVCSRSFLALVRRRHHCRKCGEVVCFQCSNLFAASTLTTKPDQPSSSTSDVRLCNRCVVQQQAEAGRHLLVGVLDAHELKQWLDDELCENNPDLFDVPTPVTRRPLPSGGAFTGTLEVNTLAATMNQLLDTGKWNPSGSAALDATSSDSITLGTMMQQLPGSGGSGGAASPLPHLNAATMSNHSPRTASSQGRLSLDNNESNHVSTICLGAERRNFDTPFDGEDDCNNQMDHGDRDLRLVEPPRRPSHPPPPVATLVYPPQPPPARTSSTSSSTSRSHQKSPQPLDNYALLLTSSSSKSMGVSPTVQPPPLRQTSHRRTPSADSRPTLSVDEVFTKPSPSSTRPLQIDPRYLPRHGSQSTPTRKAAYPLSLVPPPAASANVRTASAWAGVTHSTSAAVDAALRDLHTRIDGPVHFLVVSYSDGCDAIEVMAALEHGAPGVPFIGGLSARGICDEAAWVSMKRGGLVALWGIHDPHGSYTVASTGYDELTAKHNAGDAAFEAHCVTPNPAFCLAYACPLVVDDALAGLRRVVRCPVLGGCSVLSGQYQGYLQISSAGGSTIGMAIALCSPSVETSAGWFSGYNVVHTNPKRSDVPSSSRAPCMGMVTASDPQNKVVLEIDHRPAAVVYREWMANVHEAGVPMKFPRLGYMYPLGQIVHEALPSLQVNATPVVTAVDDVAGTLTLTTAIRTGTTVALMHTSTDILKDSVKRMATSVHQNPSFDIADVDGCLMFLSAGVQVVLGSSMSMTGLVGAFKLWSGGASFLGLTSFGEVGHLPHQPTPLCDALMFSYLIFSTRRRLSYAGDRSPI</sequence>
<dbReference type="InterPro" id="IPR019494">
    <property type="entry name" value="FIST_C"/>
</dbReference>
<feature type="compositionally biased region" description="Polar residues" evidence="5">
    <location>
        <begin position="583"/>
        <end position="596"/>
    </location>
</feature>
<dbReference type="eggNOG" id="KOG4424">
    <property type="taxonomic scope" value="Eukaryota"/>
</dbReference>
<name>A0A024TT27_9STRA</name>
<evidence type="ECO:0000256" key="5">
    <source>
        <dbReference type="SAM" id="MobiDB-lite"/>
    </source>
</evidence>
<dbReference type="OrthoDB" id="660555at2759"/>